<evidence type="ECO:0000256" key="1">
    <source>
        <dbReference type="SAM" id="MobiDB-lite"/>
    </source>
</evidence>
<evidence type="ECO:0000313" key="2">
    <source>
        <dbReference type="EMBL" id="CAA9428200.1"/>
    </source>
</evidence>
<organism evidence="2">
    <name type="scientific">uncultured Rubrobacteraceae bacterium</name>
    <dbReference type="NCBI Taxonomy" id="349277"/>
    <lineage>
        <taxon>Bacteria</taxon>
        <taxon>Bacillati</taxon>
        <taxon>Actinomycetota</taxon>
        <taxon>Rubrobacteria</taxon>
        <taxon>Rubrobacterales</taxon>
        <taxon>Rubrobacteraceae</taxon>
        <taxon>environmental samples</taxon>
    </lineage>
</organism>
<proteinExistence type="predicted"/>
<sequence length="99" mass="10702">EEGNSLGNGRFHGHAGPGADGNGSGYDHDDGRYRDDDGGLHDDGGHRYDDGRLHDGDDRQRRGDRRWPPDQRWSGHSSAGGRAACGFGHPDLRNPASQV</sequence>
<feature type="region of interest" description="Disordered" evidence="1">
    <location>
        <begin position="1"/>
        <end position="99"/>
    </location>
</feature>
<feature type="compositionally biased region" description="Basic and acidic residues" evidence="1">
    <location>
        <begin position="26"/>
        <end position="69"/>
    </location>
</feature>
<gene>
    <name evidence="2" type="ORF">AVDCRST_MAG22-3064</name>
</gene>
<feature type="compositionally biased region" description="Gly residues" evidence="1">
    <location>
        <begin position="15"/>
        <end position="24"/>
    </location>
</feature>
<reference evidence="2" key="1">
    <citation type="submission" date="2020-02" db="EMBL/GenBank/DDBJ databases">
        <authorList>
            <person name="Meier V. D."/>
        </authorList>
    </citation>
    <scope>NUCLEOTIDE SEQUENCE</scope>
    <source>
        <strain evidence="2">AVDCRST_MAG22</strain>
    </source>
</reference>
<name>A0A6J4Q1I8_9ACTN</name>
<dbReference type="AlphaFoldDB" id="A0A6J4Q1I8"/>
<dbReference type="EMBL" id="CADCUV010000143">
    <property type="protein sequence ID" value="CAA9428200.1"/>
    <property type="molecule type" value="Genomic_DNA"/>
</dbReference>
<feature type="non-terminal residue" evidence="2">
    <location>
        <position position="1"/>
    </location>
</feature>
<accession>A0A6J4Q1I8</accession>
<protein>
    <submittedName>
        <fullName evidence="2">Uncharacterized protein</fullName>
    </submittedName>
</protein>
<feature type="non-terminal residue" evidence="2">
    <location>
        <position position="99"/>
    </location>
</feature>